<dbReference type="Gene3D" id="2.40.30.10">
    <property type="entry name" value="Translation factors"/>
    <property type="match status" value="1"/>
</dbReference>
<evidence type="ECO:0000259" key="18">
    <source>
        <dbReference type="PROSITE" id="PS50902"/>
    </source>
</evidence>
<keyword evidence="12" id="KW-0756">Sterol biosynthesis</keyword>
<dbReference type="FunFam" id="3.40.50.80:FF:000001">
    <property type="entry name" value="NADPH--cytochrome P450 reductase 1"/>
    <property type="match status" value="1"/>
</dbReference>
<proteinExistence type="inferred from homology"/>
<evidence type="ECO:0000256" key="14">
    <source>
        <dbReference type="ARBA" id="ARBA00023166"/>
    </source>
</evidence>
<dbReference type="Pfam" id="PF00667">
    <property type="entry name" value="FAD_binding_1"/>
    <property type="match status" value="1"/>
</dbReference>
<keyword evidence="21" id="KW-1185">Reference proteome</keyword>
<keyword evidence="8 16" id="KW-0521">NADP</keyword>
<dbReference type="PANTHER" id="PTHR19384:SF17">
    <property type="entry name" value="NADPH--CYTOCHROME P450 REDUCTASE"/>
    <property type="match status" value="1"/>
</dbReference>
<dbReference type="Gene3D" id="3.40.50.80">
    <property type="entry name" value="Nucleotide-binding domain of ferredoxin-NADP reductase (FNR) module"/>
    <property type="match status" value="1"/>
</dbReference>
<comment type="subcellular location">
    <subcellularLocation>
        <location evidence="16">Endoplasmic reticulum membrane</location>
    </subcellularLocation>
</comment>
<dbReference type="Pfam" id="PF00258">
    <property type="entry name" value="Flavodoxin_1"/>
    <property type="match status" value="1"/>
</dbReference>
<reference evidence="20 21" key="1">
    <citation type="journal article" date="2023" name="Elife">
        <title>Identification of key yeast species and microbe-microbe interactions impacting larval growth of Drosophila in the wild.</title>
        <authorList>
            <person name="Mure A."/>
            <person name="Sugiura Y."/>
            <person name="Maeda R."/>
            <person name="Honda K."/>
            <person name="Sakurai N."/>
            <person name="Takahashi Y."/>
            <person name="Watada M."/>
            <person name="Katoh T."/>
            <person name="Gotoh A."/>
            <person name="Gotoh Y."/>
            <person name="Taniguchi I."/>
            <person name="Nakamura K."/>
            <person name="Hayashi T."/>
            <person name="Katayama T."/>
            <person name="Uemura T."/>
            <person name="Hattori Y."/>
        </authorList>
    </citation>
    <scope>NUCLEOTIDE SEQUENCE [LARGE SCALE GENOMIC DNA]</scope>
    <source>
        <strain evidence="20 21">SB-73</strain>
    </source>
</reference>
<keyword evidence="6 16" id="KW-0256">Endoplasmic reticulum</keyword>
<dbReference type="InterPro" id="IPR039261">
    <property type="entry name" value="FNR_nucleotide-bd"/>
</dbReference>
<dbReference type="InterPro" id="IPR017938">
    <property type="entry name" value="Riboflavin_synthase-like_b-brl"/>
</dbReference>
<evidence type="ECO:0000256" key="9">
    <source>
        <dbReference type="ARBA" id="ARBA00022955"/>
    </source>
</evidence>
<evidence type="ECO:0000256" key="2">
    <source>
        <dbReference type="ARBA" id="ARBA00001974"/>
    </source>
</evidence>
<dbReference type="GO" id="GO:0005789">
    <property type="term" value="C:endoplasmic reticulum membrane"/>
    <property type="evidence" value="ECO:0007669"/>
    <property type="project" value="UniProtKB-SubCell"/>
</dbReference>
<protein>
    <recommendedName>
        <fullName evidence="16">NADPH--cytochrome P450 reductase</fullName>
        <ecNumber evidence="16">1.6.2.4</ecNumber>
    </recommendedName>
</protein>
<feature type="domain" description="FAD-binding FR-type" evidence="19">
    <location>
        <begin position="278"/>
        <end position="518"/>
    </location>
</feature>
<evidence type="ECO:0000259" key="19">
    <source>
        <dbReference type="PROSITE" id="PS51384"/>
    </source>
</evidence>
<evidence type="ECO:0000256" key="8">
    <source>
        <dbReference type="ARBA" id="ARBA00022857"/>
    </source>
</evidence>
<evidence type="ECO:0000256" key="3">
    <source>
        <dbReference type="ARBA" id="ARBA00022630"/>
    </source>
</evidence>
<dbReference type="Pfam" id="PF00175">
    <property type="entry name" value="NAD_binding_1"/>
    <property type="match status" value="1"/>
</dbReference>
<keyword evidence="9" id="KW-0444">Lipid biosynthesis</keyword>
<dbReference type="GO" id="GO:0005829">
    <property type="term" value="C:cytosol"/>
    <property type="evidence" value="ECO:0007669"/>
    <property type="project" value="TreeGrafter"/>
</dbReference>
<organism evidence="20 21">
    <name type="scientific">Starmerella bacillaris</name>
    <name type="common">Yeast</name>
    <name type="synonym">Candida zemplinina</name>
    <dbReference type="NCBI Taxonomy" id="1247836"/>
    <lineage>
        <taxon>Eukaryota</taxon>
        <taxon>Fungi</taxon>
        <taxon>Dikarya</taxon>
        <taxon>Ascomycota</taxon>
        <taxon>Saccharomycotina</taxon>
        <taxon>Dipodascomycetes</taxon>
        <taxon>Dipodascales</taxon>
        <taxon>Trichomonascaceae</taxon>
        <taxon>Starmerella</taxon>
    </lineage>
</organism>
<dbReference type="GO" id="GO:0003958">
    <property type="term" value="F:NADPH-hemoprotein reductase activity"/>
    <property type="evidence" value="ECO:0007669"/>
    <property type="project" value="UniProtKB-EC"/>
</dbReference>
<dbReference type="SUPFAM" id="SSF52218">
    <property type="entry name" value="Flavoproteins"/>
    <property type="match status" value="1"/>
</dbReference>
<accession>A0AAV5RE77</accession>
<dbReference type="EC" id="1.6.2.4" evidence="16"/>
<dbReference type="InterPro" id="IPR008254">
    <property type="entry name" value="Flavodoxin/NO_synth"/>
</dbReference>
<dbReference type="SUPFAM" id="SSF63380">
    <property type="entry name" value="Riboflavin synthase domain-like"/>
    <property type="match status" value="1"/>
</dbReference>
<evidence type="ECO:0000256" key="1">
    <source>
        <dbReference type="ARBA" id="ARBA00001917"/>
    </source>
</evidence>
<dbReference type="PIRSF" id="PIRSF000208">
    <property type="entry name" value="P450R"/>
    <property type="match status" value="1"/>
</dbReference>
<keyword evidence="7" id="KW-0274">FAD</keyword>
<dbReference type="InterPro" id="IPR023208">
    <property type="entry name" value="P450R"/>
</dbReference>
<dbReference type="Gene3D" id="1.20.990.10">
    <property type="entry name" value="NADPH-cytochrome p450 Reductase, Chain A, domain 3"/>
    <property type="match status" value="1"/>
</dbReference>
<dbReference type="EMBL" id="BTGC01000001">
    <property type="protein sequence ID" value="GMM49433.1"/>
    <property type="molecule type" value="Genomic_DNA"/>
</dbReference>
<evidence type="ECO:0000256" key="16">
    <source>
        <dbReference type="PIRNR" id="PIRNR000208"/>
    </source>
</evidence>
<dbReference type="InterPro" id="IPR023173">
    <property type="entry name" value="NADPH_Cyt_P450_Rdtase_alpha"/>
</dbReference>
<name>A0AAV5RE77_STABA</name>
<dbReference type="InterPro" id="IPR001433">
    <property type="entry name" value="OxRdtase_FAD/NAD-bd"/>
</dbReference>
<gene>
    <name evidence="20" type="ORF">DASB73_003910</name>
</gene>
<keyword evidence="3" id="KW-0285">Flavoprotein</keyword>
<comment type="similarity">
    <text evidence="16">In the C-terminal section; belongs to the flavoprotein pyridine nucleotide cytochrome reductase family.</text>
</comment>
<dbReference type="InterPro" id="IPR017927">
    <property type="entry name" value="FAD-bd_FR_type"/>
</dbReference>
<dbReference type="PRINTS" id="PR00371">
    <property type="entry name" value="FPNCR"/>
</dbReference>
<comment type="function">
    <text evidence="16">This enzyme is required for electron transfer from NADP to cytochrome P450.</text>
</comment>
<evidence type="ECO:0000256" key="15">
    <source>
        <dbReference type="ARBA" id="ARBA00023221"/>
    </source>
</evidence>
<evidence type="ECO:0000313" key="20">
    <source>
        <dbReference type="EMBL" id="GMM49433.1"/>
    </source>
</evidence>
<comment type="caution">
    <text evidence="20">The sequence shown here is derived from an EMBL/GenBank/DDBJ whole genome shotgun (WGS) entry which is preliminary data.</text>
</comment>
<keyword evidence="9" id="KW-0752">Steroid biosynthesis</keyword>
<keyword evidence="9" id="KW-0443">Lipid metabolism</keyword>
<dbReference type="PRINTS" id="PR00369">
    <property type="entry name" value="FLAVODOXIN"/>
</dbReference>
<keyword evidence="5 17" id="KW-0812">Transmembrane</keyword>
<feature type="transmembrane region" description="Helical" evidence="17">
    <location>
        <begin position="6"/>
        <end position="24"/>
    </location>
</feature>
<feature type="domain" description="Flavodoxin-like" evidence="18">
    <location>
        <begin position="69"/>
        <end position="218"/>
    </location>
</feature>
<dbReference type="PROSITE" id="PS51384">
    <property type="entry name" value="FAD_FR"/>
    <property type="match status" value="1"/>
</dbReference>
<dbReference type="PANTHER" id="PTHR19384">
    <property type="entry name" value="NITRIC OXIDE SYNTHASE-RELATED"/>
    <property type="match status" value="1"/>
</dbReference>
<evidence type="ECO:0000256" key="13">
    <source>
        <dbReference type="ARBA" id="ARBA00023136"/>
    </source>
</evidence>
<keyword evidence="10 17" id="KW-1133">Transmembrane helix</keyword>
<dbReference type="AlphaFoldDB" id="A0AAV5RE77"/>
<keyword evidence="4" id="KW-0288">FMN</keyword>
<keyword evidence="11 16" id="KW-0560">Oxidoreductase</keyword>
<keyword evidence="15" id="KW-0753">Steroid metabolism</keyword>
<dbReference type="SUPFAM" id="SSF52343">
    <property type="entry name" value="Ferredoxin reductase-like, C-terminal NADP-linked domain"/>
    <property type="match status" value="1"/>
</dbReference>
<dbReference type="GO" id="GO:0016126">
    <property type="term" value="P:sterol biosynthetic process"/>
    <property type="evidence" value="ECO:0007669"/>
    <property type="project" value="UniProtKB-KW"/>
</dbReference>
<dbReference type="InterPro" id="IPR003097">
    <property type="entry name" value="CysJ-like_FAD-binding"/>
</dbReference>
<dbReference type="InterPro" id="IPR001709">
    <property type="entry name" value="Flavoprot_Pyr_Nucl_cyt_Rdtase"/>
</dbReference>
<dbReference type="GO" id="GO:0050660">
    <property type="term" value="F:flavin adenine dinucleotide binding"/>
    <property type="evidence" value="ECO:0007669"/>
    <property type="project" value="TreeGrafter"/>
</dbReference>
<keyword evidence="14" id="KW-1207">Sterol metabolism</keyword>
<dbReference type="FunFam" id="3.40.50.360:FF:000036">
    <property type="entry name" value="NADPH--cytochrome P450 reductase"/>
    <property type="match status" value="1"/>
</dbReference>
<comment type="cofactor">
    <cofactor evidence="1">
        <name>FMN</name>
        <dbReference type="ChEBI" id="CHEBI:58210"/>
    </cofactor>
</comment>
<dbReference type="Gene3D" id="3.40.50.360">
    <property type="match status" value="1"/>
</dbReference>
<dbReference type="InterPro" id="IPR029039">
    <property type="entry name" value="Flavoprotein-like_sf"/>
</dbReference>
<comment type="cofactor">
    <cofactor evidence="2">
        <name>FAD</name>
        <dbReference type="ChEBI" id="CHEBI:57692"/>
    </cofactor>
</comment>
<evidence type="ECO:0000256" key="6">
    <source>
        <dbReference type="ARBA" id="ARBA00022824"/>
    </source>
</evidence>
<sequence>MAVPSYVALIVVLVIGYISYKYLVTGPDIVNDAPPPPMSNSATAGNKNAMPEVNTRDPVEKMAAYKKNTIVFFGSQTGTAEDLASKLAKDLSSRLGLKTMTADLDDYDFNDFDKFPEKHLAVFVMASYGEGDPTDNAQEFYDFIKDPEFESGATELPDLNFTVFGLGNSSYEFFNKIGRDVHRRLGELGGKAVGPYGEGDDGTGTLEEDFMTWKEELCATLVSEWGLEEHEPVYEPTIDVTEEEIAPTSSDVYLGEPNLKHLLASKQKVMPPAPYTQSNPALAKVLAARNVFKGTDRQCIHMEFDATNLKYVTGDHLAFWPINSNVEIDRFFRAFGIKEPNQVIKISLIDCTSIIRVPSPTTYDTVVRHWLEINAPVSRSVLASVAPYAPSPEAKAKATKLASDKVLFAEEVTSKCYNIARLMLHISDNQPWDSVPFNFVIETIAPLQPRYYSISSSSLEDPSTISITAVVESSKPKNSDHEVKGVATNHILAMERRFSGHSDDSYELAGPRGQMTYDEHGVRGMIHVRHSLFKLPAKSTVPIIMVGAGTGVAPFRAFIRERGVMQSKGRECGPAMLFFGNRNRATDFLYEEEWPQYKDWLTVVTAFSRDCAEKVYVQHMLEKHSKEVNDLIMKGSMFYVCGDATKMARDVHKTLIRIIAKEQNLSREQAETIIRKMRSRDKYQEDVW</sequence>
<evidence type="ECO:0000256" key="5">
    <source>
        <dbReference type="ARBA" id="ARBA00022692"/>
    </source>
</evidence>
<evidence type="ECO:0000256" key="7">
    <source>
        <dbReference type="ARBA" id="ARBA00022827"/>
    </source>
</evidence>
<dbReference type="InterPro" id="IPR001094">
    <property type="entry name" value="Flavdoxin-like"/>
</dbReference>
<evidence type="ECO:0000256" key="4">
    <source>
        <dbReference type="ARBA" id="ARBA00022643"/>
    </source>
</evidence>
<evidence type="ECO:0000256" key="11">
    <source>
        <dbReference type="ARBA" id="ARBA00023002"/>
    </source>
</evidence>
<keyword evidence="13 16" id="KW-0472">Membrane</keyword>
<evidence type="ECO:0000256" key="17">
    <source>
        <dbReference type="SAM" id="Phobius"/>
    </source>
</evidence>
<dbReference type="PROSITE" id="PS50902">
    <property type="entry name" value="FLAVODOXIN_LIKE"/>
    <property type="match status" value="1"/>
</dbReference>
<comment type="catalytic activity">
    <reaction evidence="16">
        <text>2 oxidized [cytochrome P450] + NADPH = 2 reduced [cytochrome P450] + NADP(+) + H(+)</text>
        <dbReference type="Rhea" id="RHEA:24040"/>
        <dbReference type="Rhea" id="RHEA-COMP:14627"/>
        <dbReference type="Rhea" id="RHEA-COMP:14628"/>
        <dbReference type="ChEBI" id="CHEBI:15378"/>
        <dbReference type="ChEBI" id="CHEBI:55376"/>
        <dbReference type="ChEBI" id="CHEBI:57783"/>
        <dbReference type="ChEBI" id="CHEBI:58349"/>
        <dbReference type="ChEBI" id="CHEBI:60344"/>
        <dbReference type="EC" id="1.6.2.4"/>
    </reaction>
</comment>
<evidence type="ECO:0000256" key="12">
    <source>
        <dbReference type="ARBA" id="ARBA00023011"/>
    </source>
</evidence>
<dbReference type="Proteomes" id="UP001362899">
    <property type="component" value="Unassembled WGS sequence"/>
</dbReference>
<evidence type="ECO:0000256" key="10">
    <source>
        <dbReference type="ARBA" id="ARBA00022989"/>
    </source>
</evidence>
<dbReference type="GO" id="GO:0010181">
    <property type="term" value="F:FMN binding"/>
    <property type="evidence" value="ECO:0007669"/>
    <property type="project" value="InterPro"/>
</dbReference>
<evidence type="ECO:0000313" key="21">
    <source>
        <dbReference type="Proteomes" id="UP001362899"/>
    </source>
</evidence>